<gene>
    <name evidence="2" type="ORF">KN815_16210</name>
</gene>
<evidence type="ECO:0000313" key="2">
    <source>
        <dbReference type="EMBL" id="MBU3865566.1"/>
    </source>
</evidence>
<accession>A0ABS6CF91</accession>
<evidence type="ECO:0000313" key="3">
    <source>
        <dbReference type="Proteomes" id="UP000720508"/>
    </source>
</evidence>
<name>A0ABS6CF91_9ACTN</name>
<sequence length="195" mass="22141">MQEKGVREARAELSELLAAAARGEGTVITRHGRPLAALLPPAAAEVWQAHQRCQAEQARRQAAADEQRARRDAWESELVHPTAAVVRYHGDPASDDPLYLREADQIPRPRRELRDLVAQMRPDYRSWMVEAWYEDDPRRPSPDSARFRNTARHRYDWQDLGTANVLHLLDAEGTTLASTEYDGPVWMPGDPDADE</sequence>
<evidence type="ECO:0000256" key="1">
    <source>
        <dbReference type="RuleBase" id="RU362080"/>
    </source>
</evidence>
<dbReference type="RefSeq" id="WP_216342633.1">
    <property type="nucleotide sequence ID" value="NZ_JAHLEM010000163.1"/>
</dbReference>
<comment type="function">
    <text evidence="1">Antitoxin component of a type II toxin-antitoxin (TA) system.</text>
</comment>
<reference evidence="2 3" key="1">
    <citation type="submission" date="2021-06" db="EMBL/GenBank/DDBJ databases">
        <authorList>
            <person name="Pan X."/>
        </authorList>
    </citation>
    <scope>NUCLEOTIDE SEQUENCE [LARGE SCALE GENOMIC DNA]</scope>
    <source>
        <strain evidence="2 3">4503</strain>
    </source>
</reference>
<comment type="similarity">
    <text evidence="1">Belongs to the phD/YefM antitoxin family.</text>
</comment>
<dbReference type="Proteomes" id="UP000720508">
    <property type="component" value="Unassembled WGS sequence"/>
</dbReference>
<dbReference type="Pfam" id="PF02604">
    <property type="entry name" value="PhdYeFM_antitox"/>
    <property type="match status" value="1"/>
</dbReference>
<dbReference type="InterPro" id="IPR006442">
    <property type="entry name" value="Antitoxin_Phd/YefM"/>
</dbReference>
<protein>
    <recommendedName>
        <fullName evidence="1">Antitoxin</fullName>
    </recommendedName>
</protein>
<comment type="caution">
    <text evidence="2">The sequence shown here is derived from an EMBL/GenBank/DDBJ whole genome shotgun (WGS) entry which is preliminary data.</text>
</comment>
<proteinExistence type="inferred from homology"/>
<dbReference type="EMBL" id="JAHLEM010000163">
    <property type="protein sequence ID" value="MBU3865566.1"/>
    <property type="molecule type" value="Genomic_DNA"/>
</dbReference>
<dbReference type="NCBIfam" id="TIGR01552">
    <property type="entry name" value="phd_fam"/>
    <property type="match status" value="1"/>
</dbReference>
<organism evidence="2 3">
    <name type="scientific">Streptomyces niphimycinicus</name>
    <dbReference type="NCBI Taxonomy" id="2842201"/>
    <lineage>
        <taxon>Bacteria</taxon>
        <taxon>Bacillati</taxon>
        <taxon>Actinomycetota</taxon>
        <taxon>Actinomycetes</taxon>
        <taxon>Kitasatosporales</taxon>
        <taxon>Streptomycetaceae</taxon>
        <taxon>Streptomyces</taxon>
    </lineage>
</organism>
<keyword evidence="3" id="KW-1185">Reference proteome</keyword>